<dbReference type="InterPro" id="IPR044068">
    <property type="entry name" value="CB"/>
</dbReference>
<dbReference type="InterPro" id="IPR010998">
    <property type="entry name" value="Integrase_recombinase_N"/>
</dbReference>
<dbReference type="InterPro" id="IPR058717">
    <property type="entry name" value="Phage_L5_Integrase_N"/>
</dbReference>
<protein>
    <recommendedName>
        <fullName evidence="10">Site-specific recombinase XerD</fullName>
    </recommendedName>
</protein>
<sequence>MASITKDDGGRWRARYRDNDRKQHSKRFSRKVDAQRWLDQATTELATGTWTDPRRAAKDIPAWVQSWHDSKVDLAETTNIRSQQIITKYVEPKWAGVELGRLEHSKVQTWVSELTDEGLSPRSVRKIVGVLSGACDAAIRDRRLALNPCTGVVFPKANPVDKVFLSAEQVEDLAGESGRHGEPIVYTLAYCGLRWGELAGLRVQDVDPLRKRLNVRQTIVIVGKRTVVKPPKDHEARSVPVPAFLMEMLQGKLDGRGPDDLVFTSVRGAVLRGGNERRRWFDQAAAEIGEPELTPHGLRHTAASIAIGNGASVLAVQRMLGHSSATVTLDVYADLFDSDLDALGVQLDAARRVAADSFASKVRPIA</sequence>
<evidence type="ECO:0000256" key="3">
    <source>
        <dbReference type="ARBA" id="ARBA00023172"/>
    </source>
</evidence>
<dbReference type="PROSITE" id="PS51900">
    <property type="entry name" value="CB"/>
    <property type="match status" value="1"/>
</dbReference>
<dbReference type="Proteomes" id="UP001501791">
    <property type="component" value="Unassembled WGS sequence"/>
</dbReference>
<evidence type="ECO:0000256" key="2">
    <source>
        <dbReference type="ARBA" id="ARBA00023125"/>
    </source>
</evidence>
<proteinExistence type="inferred from homology"/>
<dbReference type="PANTHER" id="PTHR30349:SF64">
    <property type="entry name" value="PROPHAGE INTEGRASE INTD-RELATED"/>
    <property type="match status" value="1"/>
</dbReference>
<dbReference type="PANTHER" id="PTHR30349">
    <property type="entry name" value="PHAGE INTEGRASE-RELATED"/>
    <property type="match status" value="1"/>
</dbReference>
<evidence type="ECO:0000259" key="7">
    <source>
        <dbReference type="PROSITE" id="PS51900"/>
    </source>
</evidence>
<reference evidence="9" key="1">
    <citation type="journal article" date="2019" name="Int. J. Syst. Evol. Microbiol.">
        <title>The Global Catalogue of Microorganisms (GCM) 10K type strain sequencing project: providing services to taxonomists for standard genome sequencing and annotation.</title>
        <authorList>
            <consortium name="The Broad Institute Genomics Platform"/>
            <consortium name="The Broad Institute Genome Sequencing Center for Infectious Disease"/>
            <person name="Wu L."/>
            <person name="Ma J."/>
        </authorList>
    </citation>
    <scope>NUCLEOTIDE SEQUENCE [LARGE SCALE GENOMIC DNA]</scope>
    <source>
        <strain evidence="9">JCM 13319</strain>
    </source>
</reference>
<feature type="compositionally biased region" description="Basic and acidic residues" evidence="5">
    <location>
        <begin position="1"/>
        <end position="22"/>
    </location>
</feature>
<evidence type="ECO:0000313" key="9">
    <source>
        <dbReference type="Proteomes" id="UP001501791"/>
    </source>
</evidence>
<dbReference type="InterPro" id="IPR011010">
    <property type="entry name" value="DNA_brk_join_enz"/>
</dbReference>
<dbReference type="Gene3D" id="1.10.443.10">
    <property type="entry name" value="Intergrase catalytic core"/>
    <property type="match status" value="1"/>
</dbReference>
<keyword evidence="3" id="KW-0233">DNA recombination</keyword>
<comment type="caution">
    <text evidence="8">The sequence shown here is derived from an EMBL/GenBank/DDBJ whole genome shotgun (WGS) entry which is preliminary data.</text>
</comment>
<evidence type="ECO:0000256" key="1">
    <source>
        <dbReference type="ARBA" id="ARBA00008857"/>
    </source>
</evidence>
<dbReference type="InterPro" id="IPR002104">
    <property type="entry name" value="Integrase_catalytic"/>
</dbReference>
<feature type="domain" description="Tyr recombinase" evidence="6">
    <location>
        <begin position="160"/>
        <end position="345"/>
    </location>
</feature>
<dbReference type="RefSeq" id="WP_346036506.1">
    <property type="nucleotide sequence ID" value="NZ_BAAALY010000012.1"/>
</dbReference>
<keyword evidence="2 4" id="KW-0238">DNA-binding</keyword>
<comment type="similarity">
    <text evidence="1">Belongs to the 'phage' integrase family.</text>
</comment>
<dbReference type="Gene3D" id="1.10.150.130">
    <property type="match status" value="1"/>
</dbReference>
<name>A0ABP4MWU0_9MICO</name>
<dbReference type="SUPFAM" id="SSF56349">
    <property type="entry name" value="DNA breaking-rejoining enzymes"/>
    <property type="match status" value="1"/>
</dbReference>
<gene>
    <name evidence="8" type="ORF">GCM10009691_27590</name>
</gene>
<evidence type="ECO:0000259" key="6">
    <source>
        <dbReference type="PROSITE" id="PS51898"/>
    </source>
</evidence>
<dbReference type="PROSITE" id="PS51898">
    <property type="entry name" value="TYR_RECOMBINASE"/>
    <property type="match status" value="1"/>
</dbReference>
<evidence type="ECO:0008006" key="10">
    <source>
        <dbReference type="Google" id="ProtNLM"/>
    </source>
</evidence>
<dbReference type="Pfam" id="PF26003">
    <property type="entry name" value="Integrase_N_phage"/>
    <property type="match status" value="1"/>
</dbReference>
<dbReference type="Pfam" id="PF00589">
    <property type="entry name" value="Phage_integrase"/>
    <property type="match status" value="1"/>
</dbReference>
<evidence type="ECO:0000256" key="4">
    <source>
        <dbReference type="PROSITE-ProRule" id="PRU01248"/>
    </source>
</evidence>
<accession>A0ABP4MWU0</accession>
<evidence type="ECO:0000313" key="8">
    <source>
        <dbReference type="EMBL" id="GAA1551536.1"/>
    </source>
</evidence>
<dbReference type="CDD" id="cd01189">
    <property type="entry name" value="INT_ICEBs1_C_like"/>
    <property type="match status" value="1"/>
</dbReference>
<organism evidence="8 9">
    <name type="scientific">Brevibacterium picturae</name>
    <dbReference type="NCBI Taxonomy" id="260553"/>
    <lineage>
        <taxon>Bacteria</taxon>
        <taxon>Bacillati</taxon>
        <taxon>Actinomycetota</taxon>
        <taxon>Actinomycetes</taxon>
        <taxon>Micrococcales</taxon>
        <taxon>Brevibacteriaceae</taxon>
        <taxon>Brevibacterium</taxon>
    </lineage>
</organism>
<dbReference type="InterPro" id="IPR013762">
    <property type="entry name" value="Integrase-like_cat_sf"/>
</dbReference>
<dbReference type="EMBL" id="BAAALY010000012">
    <property type="protein sequence ID" value="GAA1551536.1"/>
    <property type="molecule type" value="Genomic_DNA"/>
</dbReference>
<evidence type="ECO:0000256" key="5">
    <source>
        <dbReference type="SAM" id="MobiDB-lite"/>
    </source>
</evidence>
<dbReference type="InterPro" id="IPR050090">
    <property type="entry name" value="Tyrosine_recombinase_XerCD"/>
</dbReference>
<feature type="domain" description="Core-binding (CB)" evidence="7">
    <location>
        <begin position="58"/>
        <end position="139"/>
    </location>
</feature>
<feature type="region of interest" description="Disordered" evidence="5">
    <location>
        <begin position="1"/>
        <end position="26"/>
    </location>
</feature>
<keyword evidence="9" id="KW-1185">Reference proteome</keyword>